<name>A0A2D1U5Q1_9SPHI</name>
<feature type="chain" id="PRO_5013682533" evidence="1">
    <location>
        <begin position="37"/>
        <end position="418"/>
    </location>
</feature>
<keyword evidence="3" id="KW-1185">Reference proteome</keyword>
<gene>
    <name evidence="2" type="ORF">CPT03_10780</name>
</gene>
<dbReference type="AlphaFoldDB" id="A0A2D1U5Q1"/>
<evidence type="ECO:0000313" key="3">
    <source>
        <dbReference type="Proteomes" id="UP000223749"/>
    </source>
</evidence>
<keyword evidence="1" id="KW-0732">Signal</keyword>
<accession>A0A2D1U5Q1</accession>
<protein>
    <submittedName>
        <fullName evidence="2">Uncharacterized protein</fullName>
    </submittedName>
</protein>
<evidence type="ECO:0000256" key="1">
    <source>
        <dbReference type="SAM" id="SignalP"/>
    </source>
</evidence>
<dbReference type="Proteomes" id="UP000223749">
    <property type="component" value="Chromosome"/>
</dbReference>
<dbReference type="KEGG" id="pgs:CPT03_10780"/>
<dbReference type="EMBL" id="CP024091">
    <property type="protein sequence ID" value="ATP56930.1"/>
    <property type="molecule type" value="Genomic_DNA"/>
</dbReference>
<organism evidence="2 3">
    <name type="scientific">Pedobacter ginsengisoli</name>
    <dbReference type="NCBI Taxonomy" id="363852"/>
    <lineage>
        <taxon>Bacteria</taxon>
        <taxon>Pseudomonadati</taxon>
        <taxon>Bacteroidota</taxon>
        <taxon>Sphingobacteriia</taxon>
        <taxon>Sphingobacteriales</taxon>
        <taxon>Sphingobacteriaceae</taxon>
        <taxon>Pedobacter</taxon>
    </lineage>
</organism>
<feature type="signal peptide" evidence="1">
    <location>
        <begin position="1"/>
        <end position="36"/>
    </location>
</feature>
<evidence type="ECO:0000313" key="2">
    <source>
        <dbReference type="EMBL" id="ATP56930.1"/>
    </source>
</evidence>
<sequence length="418" mass="48288">MDLANKNSIKMKNIKHQLKGPIALLCFISLIQTTMAQDCKTSANLDATPGKYLTAAQYPWPAARAEYFNKMTTTADKAMAKKILGDLERIEEQTHTGFNFTGGNWENYYSTEGNQYLGSAKLGQYTFQAALYEYFCAKGKLTRNSEYSTVLRMYVNQLRLTTLDKFLSSPYGSSFGSYDFGLQFQDWKNHKPADVNAQLISLFTYMTCNNEQLIGAINNDNNYFQDVADKDIKPNNRSNPVYRYWFVKKNNLPVLVPVSRKEYLQSLLEYYEREKIHFTKLVAKLNEDHDKSVKNYSTWETDVADKVATVKKALSEHNEEWLLAQAIVNPGTDNSQTYNAKLREQTNYNRFWKFYDKEKNFGGLYRYNPEYFKTSAKGAASPQLITVLFRYVTIPSSLRMLNNFSKNFDVKALQKMLE</sequence>
<proteinExistence type="predicted"/>
<reference evidence="2 3" key="1">
    <citation type="submission" date="2017-10" db="EMBL/GenBank/DDBJ databases">
        <title>Whole genome of Pedobacter ginsengisoli T01R-27 isolated from tomato rhizosphere.</title>
        <authorList>
            <person name="Weon H.-Y."/>
            <person name="Lee S.A."/>
            <person name="Sang M.K."/>
            <person name="Song J."/>
        </authorList>
    </citation>
    <scope>NUCLEOTIDE SEQUENCE [LARGE SCALE GENOMIC DNA]</scope>
    <source>
        <strain evidence="2 3">T01R-27</strain>
    </source>
</reference>